<dbReference type="GO" id="GO:0004064">
    <property type="term" value="F:arylesterase activity"/>
    <property type="evidence" value="ECO:0007669"/>
    <property type="project" value="UniProtKB-EC"/>
</dbReference>
<sequence length="208" mass="22214">MKSILCFGDSITWGYNPKDATRLPPEHRWPRILGEALGPEFEIIEEGLNGRTLAVEDSLRPDRGGLAKLPFLLESHAPLDAVIIMLGTNDCAPCYHLTIGEIALACARLIMTVKQSLAGPGGAAPTIMLISPPHMGELEPTIGLFYDGGQKLCTELAEPYRLVAESLGTAYLDAASVAVPDEPDGIHLGPEGQRKLALAVKDVIAPLL</sequence>
<reference evidence="2 3" key="1">
    <citation type="submission" date="2016-07" db="EMBL/GenBank/DDBJ databases">
        <title>Draft genome sequence of Methyloligella halotolerans C2T (VKM B-2706T=CCUG 61687T=DSM 25045T), a halotolerant polyhydroxybutyrate accumulating methylotroph.</title>
        <authorList>
            <person name="Vasilenko O.V."/>
            <person name="Doronina N.V."/>
            <person name="Poroshina M.N."/>
            <person name="Tarlachkov S.V."/>
            <person name="Trotsenko Y.A."/>
        </authorList>
    </citation>
    <scope>NUCLEOTIDE SEQUENCE [LARGE SCALE GENOMIC DNA]</scope>
    <source>
        <strain evidence="2 3">VKM B-2706</strain>
    </source>
</reference>
<comment type="caution">
    <text evidence="2">The sequence shown here is derived from an EMBL/GenBank/DDBJ whole genome shotgun (WGS) entry which is preliminary data.</text>
</comment>
<dbReference type="Gene3D" id="3.40.50.1110">
    <property type="entry name" value="SGNH hydrolase"/>
    <property type="match status" value="1"/>
</dbReference>
<gene>
    <name evidence="2" type="ORF">A7A08_02561</name>
</gene>
<keyword evidence="2" id="KW-0378">Hydrolase</keyword>
<dbReference type="InterPro" id="IPR051532">
    <property type="entry name" value="Ester_Hydrolysis_Enzymes"/>
</dbReference>
<dbReference type="STRING" id="1177755.A7A08_02561"/>
<name>A0A1E2RWJ3_9HYPH</name>
<dbReference type="OrthoDB" id="164654at2"/>
<evidence type="ECO:0000313" key="2">
    <source>
        <dbReference type="EMBL" id="ODA66439.1"/>
    </source>
</evidence>
<dbReference type="SUPFAM" id="SSF52266">
    <property type="entry name" value="SGNH hydrolase"/>
    <property type="match status" value="1"/>
</dbReference>
<dbReference type="Proteomes" id="UP000095087">
    <property type="component" value="Unassembled WGS sequence"/>
</dbReference>
<dbReference type="CDD" id="cd01839">
    <property type="entry name" value="SGNH_arylesterase_like"/>
    <property type="match status" value="1"/>
</dbReference>
<proteinExistence type="predicted"/>
<dbReference type="InterPro" id="IPR036514">
    <property type="entry name" value="SGNH_hydro_sf"/>
</dbReference>
<dbReference type="PANTHER" id="PTHR30383">
    <property type="entry name" value="THIOESTERASE 1/PROTEASE 1/LYSOPHOSPHOLIPASE L1"/>
    <property type="match status" value="1"/>
</dbReference>
<dbReference type="AlphaFoldDB" id="A0A1E2RWJ3"/>
<evidence type="ECO:0000313" key="3">
    <source>
        <dbReference type="Proteomes" id="UP000095087"/>
    </source>
</evidence>
<dbReference type="PANTHER" id="PTHR30383:SF29">
    <property type="entry name" value="SGNH HYDROLASE-TYPE ESTERASE DOMAIN-CONTAINING PROTEIN"/>
    <property type="match status" value="1"/>
</dbReference>
<organism evidence="2 3">
    <name type="scientific">Methyloligella halotolerans</name>
    <dbReference type="NCBI Taxonomy" id="1177755"/>
    <lineage>
        <taxon>Bacteria</taxon>
        <taxon>Pseudomonadati</taxon>
        <taxon>Pseudomonadota</taxon>
        <taxon>Alphaproteobacteria</taxon>
        <taxon>Hyphomicrobiales</taxon>
        <taxon>Hyphomicrobiaceae</taxon>
        <taxon>Methyloligella</taxon>
    </lineage>
</organism>
<dbReference type="Pfam" id="PF13472">
    <property type="entry name" value="Lipase_GDSL_2"/>
    <property type="match status" value="1"/>
</dbReference>
<evidence type="ECO:0000259" key="1">
    <source>
        <dbReference type="Pfam" id="PF13472"/>
    </source>
</evidence>
<accession>A0A1E2RWJ3</accession>
<dbReference type="RefSeq" id="WP_069095749.1">
    <property type="nucleotide sequence ID" value="NZ_MASI01000007.1"/>
</dbReference>
<dbReference type="EC" id="3.1.1.2" evidence="2"/>
<feature type="domain" description="SGNH hydrolase-type esterase" evidence="1">
    <location>
        <begin position="6"/>
        <end position="194"/>
    </location>
</feature>
<dbReference type="EMBL" id="MASI01000007">
    <property type="protein sequence ID" value="ODA66439.1"/>
    <property type="molecule type" value="Genomic_DNA"/>
</dbReference>
<dbReference type="InterPro" id="IPR013830">
    <property type="entry name" value="SGNH_hydro"/>
</dbReference>
<protein>
    <submittedName>
        <fullName evidence="2">Arylesterase</fullName>
        <ecNumber evidence="2">3.1.1.2</ecNumber>
    </submittedName>
</protein>
<keyword evidence="3" id="KW-1185">Reference proteome</keyword>